<evidence type="ECO:0000313" key="4">
    <source>
        <dbReference type="EMBL" id="KKM25168.1"/>
    </source>
</evidence>
<sequence length="105" mass="11708">MQIGKLSAQAGHAFLESYQKSDSQIQTEYRSDGIGIKITLQARHLDDLLWAQYHCEQRGISCALIIDSEHVMPPHFDGSPIVTALGIGPVRREAISFITKKFNLV</sequence>
<gene>
    <name evidence="4" type="ORF">LCGC14_1597650</name>
</gene>
<dbReference type="AlphaFoldDB" id="A0A0F9KSS3"/>
<comment type="caution">
    <text evidence="4">The sequence shown here is derived from an EMBL/GenBank/DDBJ whole genome shotgun (WGS) entry which is preliminary data.</text>
</comment>
<name>A0A0F9KSS3_9ZZZZ</name>
<protein>
    <recommendedName>
        <fullName evidence="1">peptidyl-tRNA hydrolase</fullName>
        <ecNumber evidence="1">3.1.1.29</ecNumber>
    </recommendedName>
</protein>
<evidence type="ECO:0000256" key="3">
    <source>
        <dbReference type="ARBA" id="ARBA00048707"/>
    </source>
</evidence>
<dbReference type="EC" id="3.1.1.29" evidence="1"/>
<reference evidence="4" key="1">
    <citation type="journal article" date="2015" name="Nature">
        <title>Complex archaea that bridge the gap between prokaryotes and eukaryotes.</title>
        <authorList>
            <person name="Spang A."/>
            <person name="Saw J.H."/>
            <person name="Jorgensen S.L."/>
            <person name="Zaremba-Niedzwiedzka K."/>
            <person name="Martijn J."/>
            <person name="Lind A.E."/>
            <person name="van Eijk R."/>
            <person name="Schleper C."/>
            <person name="Guy L."/>
            <person name="Ettema T.J."/>
        </authorList>
    </citation>
    <scope>NUCLEOTIDE SEQUENCE</scope>
</reference>
<proteinExistence type="predicted"/>
<dbReference type="Gene3D" id="3.40.1490.10">
    <property type="entry name" value="Bit1"/>
    <property type="match status" value="1"/>
</dbReference>
<dbReference type="InterPro" id="IPR002833">
    <property type="entry name" value="PTH2"/>
</dbReference>
<keyword evidence="2" id="KW-0378">Hydrolase</keyword>
<comment type="catalytic activity">
    <reaction evidence="3">
        <text>an N-acyl-L-alpha-aminoacyl-tRNA + H2O = an N-acyl-L-amino acid + a tRNA + H(+)</text>
        <dbReference type="Rhea" id="RHEA:54448"/>
        <dbReference type="Rhea" id="RHEA-COMP:10123"/>
        <dbReference type="Rhea" id="RHEA-COMP:13883"/>
        <dbReference type="ChEBI" id="CHEBI:15377"/>
        <dbReference type="ChEBI" id="CHEBI:15378"/>
        <dbReference type="ChEBI" id="CHEBI:59874"/>
        <dbReference type="ChEBI" id="CHEBI:78442"/>
        <dbReference type="ChEBI" id="CHEBI:138191"/>
        <dbReference type="EC" id="3.1.1.29"/>
    </reaction>
</comment>
<accession>A0A0F9KSS3</accession>
<dbReference type="EMBL" id="LAZR01012772">
    <property type="protein sequence ID" value="KKM25168.1"/>
    <property type="molecule type" value="Genomic_DNA"/>
</dbReference>
<dbReference type="Pfam" id="PF01981">
    <property type="entry name" value="PTH2"/>
    <property type="match status" value="1"/>
</dbReference>
<evidence type="ECO:0000256" key="2">
    <source>
        <dbReference type="ARBA" id="ARBA00022801"/>
    </source>
</evidence>
<dbReference type="GO" id="GO:0004045">
    <property type="term" value="F:peptidyl-tRNA hydrolase activity"/>
    <property type="evidence" value="ECO:0007669"/>
    <property type="project" value="UniProtKB-EC"/>
</dbReference>
<evidence type="ECO:0000256" key="1">
    <source>
        <dbReference type="ARBA" id="ARBA00013260"/>
    </source>
</evidence>
<dbReference type="SUPFAM" id="SSF102462">
    <property type="entry name" value="Peptidyl-tRNA hydrolase II"/>
    <property type="match status" value="1"/>
</dbReference>
<dbReference type="InterPro" id="IPR023476">
    <property type="entry name" value="Pep_tRNA_hydro_II_dom_sf"/>
</dbReference>
<organism evidence="4">
    <name type="scientific">marine sediment metagenome</name>
    <dbReference type="NCBI Taxonomy" id="412755"/>
    <lineage>
        <taxon>unclassified sequences</taxon>
        <taxon>metagenomes</taxon>
        <taxon>ecological metagenomes</taxon>
    </lineage>
</organism>